<accession>A0AAP3E486</accession>
<dbReference type="PROSITE" id="PS00892">
    <property type="entry name" value="HIT_1"/>
    <property type="match status" value="1"/>
</dbReference>
<dbReference type="InterPro" id="IPR019808">
    <property type="entry name" value="Histidine_triad_CS"/>
</dbReference>
<dbReference type="PANTHER" id="PTHR46648:SF1">
    <property type="entry name" value="ADENOSINE 5'-MONOPHOSPHORAMIDASE HNT1"/>
    <property type="match status" value="1"/>
</dbReference>
<evidence type="ECO:0000313" key="6">
    <source>
        <dbReference type="Proteomes" id="UP001321018"/>
    </source>
</evidence>
<gene>
    <name evidence="5" type="ORF">OB960_22590</name>
</gene>
<dbReference type="PROSITE" id="PS51084">
    <property type="entry name" value="HIT_2"/>
    <property type="match status" value="1"/>
</dbReference>
<dbReference type="Pfam" id="PF01230">
    <property type="entry name" value="HIT"/>
    <property type="match status" value="1"/>
</dbReference>
<name>A0AAP3E486_9EURY</name>
<evidence type="ECO:0000313" key="5">
    <source>
        <dbReference type="EMBL" id="MCU4744170.1"/>
    </source>
</evidence>
<dbReference type="Gene3D" id="3.30.428.10">
    <property type="entry name" value="HIT-like"/>
    <property type="match status" value="1"/>
</dbReference>
<sequence>MVDCEFCKIVSEDAPSSVVYQNDRTLAMMTLRPMVRGHILVIPKKHAASLSEMEYETGGELFEVGMKIAEALRASEIESEGINFWLADGEAAGQEVFHVHLHVLPRSETDGIRLEGPRLDLNRSEMDSDAEIVKEQLNGDGHEF</sequence>
<evidence type="ECO:0000259" key="4">
    <source>
        <dbReference type="PROSITE" id="PS51084"/>
    </source>
</evidence>
<dbReference type="EMBL" id="JAOPKA010000023">
    <property type="protein sequence ID" value="MCU4744170.1"/>
    <property type="molecule type" value="Genomic_DNA"/>
</dbReference>
<evidence type="ECO:0000256" key="3">
    <source>
        <dbReference type="PROSITE-ProRule" id="PRU00464"/>
    </source>
</evidence>
<protein>
    <submittedName>
        <fullName evidence="5">HIT domain-containing protein</fullName>
    </submittedName>
</protein>
<dbReference type="GO" id="GO:0003824">
    <property type="term" value="F:catalytic activity"/>
    <property type="evidence" value="ECO:0007669"/>
    <property type="project" value="InterPro"/>
</dbReference>
<dbReference type="AlphaFoldDB" id="A0AAP3E486"/>
<dbReference type="Proteomes" id="UP001321018">
    <property type="component" value="Unassembled WGS sequence"/>
</dbReference>
<dbReference type="PANTHER" id="PTHR46648">
    <property type="entry name" value="HIT FAMILY PROTEIN 1"/>
    <property type="match status" value="1"/>
</dbReference>
<dbReference type="SUPFAM" id="SSF54197">
    <property type="entry name" value="HIT-like"/>
    <property type="match status" value="1"/>
</dbReference>
<feature type="active site" description="Tele-AMP-histidine intermediate" evidence="1">
    <location>
        <position position="100"/>
    </location>
</feature>
<dbReference type="InterPro" id="IPR036265">
    <property type="entry name" value="HIT-like_sf"/>
</dbReference>
<dbReference type="PRINTS" id="PR00332">
    <property type="entry name" value="HISTRIAD"/>
</dbReference>
<evidence type="ECO:0000256" key="1">
    <source>
        <dbReference type="PIRSR" id="PIRSR601310-1"/>
    </source>
</evidence>
<reference evidence="5" key="1">
    <citation type="submission" date="2022-09" db="EMBL/GenBank/DDBJ databases">
        <title>Enrichment on poylsaccharides allowed isolation of novel metabolic and taxonomic groups of Haloarchaea.</title>
        <authorList>
            <person name="Sorokin D.Y."/>
            <person name="Elcheninov A.G."/>
            <person name="Khizhniak T.V."/>
            <person name="Kolganova T.V."/>
            <person name="Kublanov I.V."/>
        </authorList>
    </citation>
    <scope>NUCLEOTIDE SEQUENCE</scope>
    <source>
        <strain evidence="5">AArc-xg1-1</strain>
    </source>
</reference>
<proteinExistence type="predicted"/>
<feature type="domain" description="HIT" evidence="4">
    <location>
        <begin position="5"/>
        <end position="113"/>
    </location>
</feature>
<dbReference type="InterPro" id="IPR011146">
    <property type="entry name" value="HIT-like"/>
</dbReference>
<dbReference type="GO" id="GO:0009117">
    <property type="term" value="P:nucleotide metabolic process"/>
    <property type="evidence" value="ECO:0007669"/>
    <property type="project" value="TreeGrafter"/>
</dbReference>
<feature type="short sequence motif" description="Histidine triad motif" evidence="2 3">
    <location>
        <begin position="98"/>
        <end position="102"/>
    </location>
</feature>
<dbReference type="InterPro" id="IPR001310">
    <property type="entry name" value="Histidine_triad_HIT"/>
</dbReference>
<dbReference type="RefSeq" id="WP_338005976.1">
    <property type="nucleotide sequence ID" value="NZ_JAOPKA010000023.1"/>
</dbReference>
<evidence type="ECO:0000256" key="2">
    <source>
        <dbReference type="PIRSR" id="PIRSR601310-3"/>
    </source>
</evidence>
<comment type="caution">
    <text evidence="5">The sequence shown here is derived from an EMBL/GenBank/DDBJ whole genome shotgun (WGS) entry which is preliminary data.</text>
</comment>
<organism evidence="5 6">
    <name type="scientific">Natronoglomus mannanivorans</name>
    <dbReference type="NCBI Taxonomy" id="2979990"/>
    <lineage>
        <taxon>Archaea</taxon>
        <taxon>Methanobacteriati</taxon>
        <taxon>Methanobacteriota</taxon>
        <taxon>Stenosarchaea group</taxon>
        <taxon>Halobacteria</taxon>
        <taxon>Halobacteriales</taxon>
        <taxon>Natrialbaceae</taxon>
        <taxon>Natronoglomus</taxon>
    </lineage>
</organism>